<dbReference type="PRINTS" id="PR00038">
    <property type="entry name" value="HTHLUXR"/>
</dbReference>
<evidence type="ECO:0000256" key="1">
    <source>
        <dbReference type="ARBA" id="ARBA00023015"/>
    </source>
</evidence>
<dbReference type="Pfam" id="PF00196">
    <property type="entry name" value="GerE"/>
    <property type="match status" value="1"/>
</dbReference>
<evidence type="ECO:0000256" key="2">
    <source>
        <dbReference type="ARBA" id="ARBA00023125"/>
    </source>
</evidence>
<accession>A0A6N1XCP3</accession>
<keyword evidence="3" id="KW-0804">Transcription</keyword>
<dbReference type="InterPro" id="IPR016032">
    <property type="entry name" value="Sig_transdc_resp-reg_C-effctor"/>
</dbReference>
<dbReference type="KEGG" id="aant:HUK68_22365"/>
<keyword evidence="6" id="KW-1185">Reference proteome</keyword>
<gene>
    <name evidence="5" type="ORF">HUK68_22365</name>
</gene>
<dbReference type="InterPro" id="IPR036388">
    <property type="entry name" value="WH-like_DNA-bd_sf"/>
</dbReference>
<dbReference type="RefSeq" id="WP_175506486.1">
    <property type="nucleotide sequence ID" value="NZ_CP054842.1"/>
</dbReference>
<geneLocation type="plasmid" evidence="5 6">
    <name>unnamed2</name>
</geneLocation>
<dbReference type="InterPro" id="IPR000792">
    <property type="entry name" value="Tscrpt_reg_LuxR_C"/>
</dbReference>
<proteinExistence type="predicted"/>
<dbReference type="CDD" id="cd06170">
    <property type="entry name" value="LuxR_C_like"/>
    <property type="match status" value="1"/>
</dbReference>
<keyword evidence="1" id="KW-0805">Transcription regulation</keyword>
<evidence type="ECO:0000256" key="3">
    <source>
        <dbReference type="ARBA" id="ARBA00023163"/>
    </source>
</evidence>
<dbReference type="Gene3D" id="1.10.10.10">
    <property type="entry name" value="Winged helix-like DNA-binding domain superfamily/Winged helix DNA-binding domain"/>
    <property type="match status" value="1"/>
</dbReference>
<reference evidence="5 6" key="1">
    <citation type="submission" date="2020-06" db="EMBL/GenBank/DDBJ databases">
        <title>Acidovorax antarctica sp. nov., isolated from Corinth ice sheet soil, Antarctic Fields Peninsula.</title>
        <authorList>
            <person name="Xu Q."/>
            <person name="Peng F."/>
        </authorList>
    </citation>
    <scope>NUCLEOTIDE SEQUENCE [LARGE SCALE GENOMIC DNA]</scope>
    <source>
        <strain evidence="5 6">16-35-5</strain>
        <plasmid evidence="5 6">unnamed2</plasmid>
    </source>
</reference>
<dbReference type="EMBL" id="CP054842">
    <property type="protein sequence ID" value="QKV55700.1"/>
    <property type="molecule type" value="Genomic_DNA"/>
</dbReference>
<keyword evidence="5" id="KW-0614">Plasmid</keyword>
<keyword evidence="2" id="KW-0238">DNA-binding</keyword>
<dbReference type="SUPFAM" id="SSF46894">
    <property type="entry name" value="C-terminal effector domain of the bipartite response regulators"/>
    <property type="match status" value="1"/>
</dbReference>
<dbReference type="SMART" id="SM00421">
    <property type="entry name" value="HTH_LUXR"/>
    <property type="match status" value="1"/>
</dbReference>
<feature type="domain" description="HTH luxR-type" evidence="4">
    <location>
        <begin position="179"/>
        <end position="244"/>
    </location>
</feature>
<name>A0A6N1XCP3_9BURK</name>
<organism evidence="5 6">
    <name type="scientific">Comamonas antarctica</name>
    <dbReference type="NCBI Taxonomy" id="2743470"/>
    <lineage>
        <taxon>Bacteria</taxon>
        <taxon>Pseudomonadati</taxon>
        <taxon>Pseudomonadota</taxon>
        <taxon>Betaproteobacteria</taxon>
        <taxon>Burkholderiales</taxon>
        <taxon>Comamonadaceae</taxon>
        <taxon>Comamonas</taxon>
    </lineage>
</organism>
<dbReference type="GO" id="GO:0003677">
    <property type="term" value="F:DNA binding"/>
    <property type="evidence" value="ECO:0007669"/>
    <property type="project" value="UniProtKB-KW"/>
</dbReference>
<dbReference type="PANTHER" id="PTHR44688:SF16">
    <property type="entry name" value="DNA-BINDING TRANSCRIPTIONAL ACTIVATOR DEVR_DOSR"/>
    <property type="match status" value="1"/>
</dbReference>
<protein>
    <submittedName>
        <fullName evidence="5">LuxR family transcriptional regulator</fullName>
    </submittedName>
</protein>
<dbReference type="AlphaFoldDB" id="A0A6N1XCP3"/>
<dbReference type="PANTHER" id="PTHR44688">
    <property type="entry name" value="DNA-BINDING TRANSCRIPTIONAL ACTIVATOR DEVR_DOSR"/>
    <property type="match status" value="1"/>
</dbReference>
<sequence length="248" mass="29040">MANASLSLHTLDICRPFFNKSGLNAFSYSRVFRDGSRCELWTDAAAFEHTFHKARYIVGAYTPQYFQKNERYSFLEKKIESYPHELRDRYVHQLADQRKYFDHGNGFSIINRQEEFCEYFLFYSSTADSAAINFYLNHLDELEAFCEYFLQAAKHLISEAEKYRIPTPNRCAKTARSEQKTLAKRMTSREREVARLLITGATIKDVGIALSISPRTVESHVENMKIKYGCSRKSMLVKELFFSRNLFF</sequence>
<dbReference type="Proteomes" id="UP000509579">
    <property type="component" value="Plasmid unnamed2"/>
</dbReference>
<evidence type="ECO:0000259" key="4">
    <source>
        <dbReference type="PROSITE" id="PS50043"/>
    </source>
</evidence>
<evidence type="ECO:0000313" key="5">
    <source>
        <dbReference type="EMBL" id="QKV55700.1"/>
    </source>
</evidence>
<dbReference type="GO" id="GO:0006355">
    <property type="term" value="P:regulation of DNA-templated transcription"/>
    <property type="evidence" value="ECO:0007669"/>
    <property type="project" value="InterPro"/>
</dbReference>
<evidence type="ECO:0000313" key="6">
    <source>
        <dbReference type="Proteomes" id="UP000509579"/>
    </source>
</evidence>
<dbReference type="PROSITE" id="PS50043">
    <property type="entry name" value="HTH_LUXR_2"/>
    <property type="match status" value="1"/>
</dbReference>